<reference evidence="3" key="5">
    <citation type="submission" date="2018-04" db="UniProtKB">
        <authorList>
            <consortium name="EnsemblFungi"/>
        </authorList>
    </citation>
    <scope>IDENTIFICATION</scope>
    <source>
        <strain evidence="3">R3-111a-1</strain>
    </source>
</reference>
<dbReference type="AlphaFoldDB" id="J3NFG4"/>
<dbReference type="PANTHER" id="PTHR37171:SF1">
    <property type="entry name" value="SERINE_THREONINE-PROTEIN KINASE YRZF-RELATED"/>
    <property type="match status" value="1"/>
</dbReference>
<dbReference type="EMBL" id="GL385395">
    <property type="protein sequence ID" value="EJT80004.1"/>
    <property type="molecule type" value="Genomic_DNA"/>
</dbReference>
<dbReference type="OrthoDB" id="2942798at2759"/>
<evidence type="ECO:0000313" key="2">
    <source>
        <dbReference type="EMBL" id="EJT80004.1"/>
    </source>
</evidence>
<dbReference type="EnsemblFungi" id="EJT80004">
    <property type="protein sequence ID" value="EJT80004"/>
    <property type="gene ID" value="GGTG_00011"/>
</dbReference>
<dbReference type="Proteomes" id="UP000006039">
    <property type="component" value="Unassembled WGS sequence"/>
</dbReference>
<evidence type="ECO:0000256" key="1">
    <source>
        <dbReference type="SAM" id="MobiDB-lite"/>
    </source>
</evidence>
<name>J3NFG4_GAET3</name>
<dbReference type="eggNOG" id="ENOG502SY0D">
    <property type="taxonomic scope" value="Eukaryota"/>
</dbReference>
<gene>
    <name evidence="3" type="primary">20340469</name>
    <name evidence="2" type="ORF">GGTG_00011</name>
</gene>
<reference evidence="2" key="3">
    <citation type="submission" date="2010-09" db="EMBL/GenBank/DDBJ databases">
        <title>Annotation of Gaeumannomyces graminis var. tritici R3-111a-1.</title>
        <authorList>
            <consortium name="The Broad Institute Genome Sequencing Platform"/>
            <person name="Ma L.-J."/>
            <person name="Dead R."/>
            <person name="Young S.K."/>
            <person name="Zeng Q."/>
            <person name="Gargeya S."/>
            <person name="Fitzgerald M."/>
            <person name="Haas B."/>
            <person name="Abouelleil A."/>
            <person name="Alvarado L."/>
            <person name="Arachchi H.M."/>
            <person name="Berlin A."/>
            <person name="Brown A."/>
            <person name="Chapman S.B."/>
            <person name="Chen Z."/>
            <person name="Dunbar C."/>
            <person name="Freedman E."/>
            <person name="Gearin G."/>
            <person name="Gellesch M."/>
            <person name="Goldberg J."/>
            <person name="Griggs A."/>
            <person name="Gujja S."/>
            <person name="Heiman D."/>
            <person name="Howarth C."/>
            <person name="Larson L."/>
            <person name="Lui A."/>
            <person name="MacDonald P.J.P."/>
            <person name="Mehta T."/>
            <person name="Montmayeur A."/>
            <person name="Murphy C."/>
            <person name="Neiman D."/>
            <person name="Pearson M."/>
            <person name="Priest M."/>
            <person name="Roberts A."/>
            <person name="Saif S."/>
            <person name="Shea T."/>
            <person name="Shenoy N."/>
            <person name="Sisk P."/>
            <person name="Stolte C."/>
            <person name="Sykes S."/>
            <person name="Yandava C."/>
            <person name="Wortman J."/>
            <person name="Nusbaum C."/>
            <person name="Birren B."/>
        </authorList>
    </citation>
    <scope>NUCLEOTIDE SEQUENCE</scope>
    <source>
        <strain evidence="2">R3-111a-1</strain>
    </source>
</reference>
<dbReference type="RefSeq" id="XP_009216013.1">
    <property type="nucleotide sequence ID" value="XM_009217749.1"/>
</dbReference>
<reference evidence="3" key="4">
    <citation type="journal article" date="2015" name="G3 (Bethesda)">
        <title>Genome sequences of three phytopathogenic species of the Magnaporthaceae family of fungi.</title>
        <authorList>
            <person name="Okagaki L.H."/>
            <person name="Nunes C.C."/>
            <person name="Sailsbery J."/>
            <person name="Clay B."/>
            <person name="Brown D."/>
            <person name="John T."/>
            <person name="Oh Y."/>
            <person name="Young N."/>
            <person name="Fitzgerald M."/>
            <person name="Haas B.J."/>
            <person name="Zeng Q."/>
            <person name="Young S."/>
            <person name="Adiconis X."/>
            <person name="Fan L."/>
            <person name="Levin J.Z."/>
            <person name="Mitchell T.K."/>
            <person name="Okubara P.A."/>
            <person name="Farman M.L."/>
            <person name="Kohn L.M."/>
            <person name="Birren B."/>
            <person name="Ma L.-J."/>
            <person name="Dean R.A."/>
        </authorList>
    </citation>
    <scope>NUCLEOTIDE SEQUENCE</scope>
    <source>
        <strain evidence="3">R3-111a-1</strain>
    </source>
</reference>
<dbReference type="InterPro" id="IPR011009">
    <property type="entry name" value="Kinase-like_dom_sf"/>
</dbReference>
<dbReference type="VEuPathDB" id="FungiDB:GGTG_00011"/>
<dbReference type="InterPro" id="IPR052396">
    <property type="entry name" value="Meiotic_Drive_Suppr_Kinase"/>
</dbReference>
<sequence length="320" mass="35940">MHPMPEPSMHPMPPPGQIPGPPPPRQIPRPLPPRSPGSDTGIDTDLKTARDSDFNFWLGTRPVAACGKVCDHHPNVVFLRVLPTTLSRLSGCLSRLLPATWKERLEARWPEWFLPDHIILKREKPDWVEEFDDEVAMYKLLAPLGGLVVPKLYGQTEYPGTDDVRRRALVMSDIGGVSLDEPKVGSLPLDHVEEMLKKAFRSILDAGVIHCDTKLDNIHLVDDRIMLIDFDSSEPIGDVDPEYATCIAVNRVLRQYIMCHDLFPDGIPWGVLPSDRPDWPKPVQQAQETVDLSRPRPFGLGKETANLSRCNDNHAAFKLI</sequence>
<dbReference type="GeneID" id="20340469"/>
<organism evidence="2">
    <name type="scientific">Gaeumannomyces tritici (strain R3-111a-1)</name>
    <name type="common">Wheat and barley take-all root rot fungus</name>
    <name type="synonym">Gaeumannomyces graminis var. tritici</name>
    <dbReference type="NCBI Taxonomy" id="644352"/>
    <lineage>
        <taxon>Eukaryota</taxon>
        <taxon>Fungi</taxon>
        <taxon>Dikarya</taxon>
        <taxon>Ascomycota</taxon>
        <taxon>Pezizomycotina</taxon>
        <taxon>Sordariomycetes</taxon>
        <taxon>Sordariomycetidae</taxon>
        <taxon>Magnaporthales</taxon>
        <taxon>Magnaporthaceae</taxon>
        <taxon>Gaeumannomyces</taxon>
    </lineage>
</organism>
<feature type="compositionally biased region" description="Pro residues" evidence="1">
    <location>
        <begin position="1"/>
        <end position="35"/>
    </location>
</feature>
<dbReference type="Gene3D" id="1.10.510.10">
    <property type="entry name" value="Transferase(Phosphotransferase) domain 1"/>
    <property type="match status" value="1"/>
</dbReference>
<protein>
    <recommendedName>
        <fullName evidence="5">Protein kinase domain-containing protein</fullName>
    </recommendedName>
</protein>
<dbReference type="SUPFAM" id="SSF56112">
    <property type="entry name" value="Protein kinase-like (PK-like)"/>
    <property type="match status" value="1"/>
</dbReference>
<evidence type="ECO:0000313" key="3">
    <source>
        <dbReference type="EnsemblFungi" id="EJT80004"/>
    </source>
</evidence>
<evidence type="ECO:0000313" key="4">
    <source>
        <dbReference type="Proteomes" id="UP000006039"/>
    </source>
</evidence>
<dbReference type="HOGENOM" id="CLU_069414_0_0_1"/>
<proteinExistence type="predicted"/>
<accession>J3NFG4</accession>
<feature type="region of interest" description="Disordered" evidence="1">
    <location>
        <begin position="1"/>
        <end position="46"/>
    </location>
</feature>
<keyword evidence="4" id="KW-1185">Reference proteome</keyword>
<reference evidence="2" key="2">
    <citation type="submission" date="2010-07" db="EMBL/GenBank/DDBJ databases">
        <authorList>
            <consortium name="The Broad Institute Genome Sequencing Platform"/>
            <consortium name="Broad Institute Genome Sequencing Center for Infectious Disease"/>
            <person name="Ma L.-J."/>
            <person name="Dead R."/>
            <person name="Young S."/>
            <person name="Zeng Q."/>
            <person name="Koehrsen M."/>
            <person name="Alvarado L."/>
            <person name="Berlin A."/>
            <person name="Chapman S.B."/>
            <person name="Chen Z."/>
            <person name="Freedman E."/>
            <person name="Gellesch M."/>
            <person name="Goldberg J."/>
            <person name="Griggs A."/>
            <person name="Gujja S."/>
            <person name="Heilman E.R."/>
            <person name="Heiman D."/>
            <person name="Hepburn T."/>
            <person name="Howarth C."/>
            <person name="Jen D."/>
            <person name="Larson L."/>
            <person name="Mehta T."/>
            <person name="Neiman D."/>
            <person name="Pearson M."/>
            <person name="Roberts A."/>
            <person name="Saif S."/>
            <person name="Shea T."/>
            <person name="Shenoy N."/>
            <person name="Sisk P."/>
            <person name="Stolte C."/>
            <person name="Sykes S."/>
            <person name="Walk T."/>
            <person name="White J."/>
            <person name="Yandava C."/>
            <person name="Haas B."/>
            <person name="Nusbaum C."/>
            <person name="Birren B."/>
        </authorList>
    </citation>
    <scope>NUCLEOTIDE SEQUENCE</scope>
    <source>
        <strain evidence="2">R3-111a-1</strain>
    </source>
</reference>
<dbReference type="PANTHER" id="PTHR37171">
    <property type="entry name" value="SERINE/THREONINE-PROTEIN KINASE YRZF-RELATED"/>
    <property type="match status" value="1"/>
</dbReference>
<evidence type="ECO:0008006" key="5">
    <source>
        <dbReference type="Google" id="ProtNLM"/>
    </source>
</evidence>
<reference evidence="4" key="1">
    <citation type="submission" date="2010-07" db="EMBL/GenBank/DDBJ databases">
        <title>The genome sequence of Gaeumannomyces graminis var. tritici strain R3-111a-1.</title>
        <authorList>
            <consortium name="The Broad Institute Genome Sequencing Platform"/>
            <person name="Ma L.-J."/>
            <person name="Dead R."/>
            <person name="Young S."/>
            <person name="Zeng Q."/>
            <person name="Koehrsen M."/>
            <person name="Alvarado L."/>
            <person name="Berlin A."/>
            <person name="Chapman S.B."/>
            <person name="Chen Z."/>
            <person name="Freedman E."/>
            <person name="Gellesch M."/>
            <person name="Goldberg J."/>
            <person name="Griggs A."/>
            <person name="Gujja S."/>
            <person name="Heilman E.R."/>
            <person name="Heiman D."/>
            <person name="Hepburn T."/>
            <person name="Howarth C."/>
            <person name="Jen D."/>
            <person name="Larson L."/>
            <person name="Mehta T."/>
            <person name="Neiman D."/>
            <person name="Pearson M."/>
            <person name="Roberts A."/>
            <person name="Saif S."/>
            <person name="Shea T."/>
            <person name="Shenoy N."/>
            <person name="Sisk P."/>
            <person name="Stolte C."/>
            <person name="Sykes S."/>
            <person name="Walk T."/>
            <person name="White J."/>
            <person name="Yandava C."/>
            <person name="Haas B."/>
            <person name="Nusbaum C."/>
            <person name="Birren B."/>
        </authorList>
    </citation>
    <scope>NUCLEOTIDE SEQUENCE [LARGE SCALE GENOMIC DNA]</scope>
    <source>
        <strain evidence="4">R3-111a-1</strain>
    </source>
</reference>